<dbReference type="InterPro" id="IPR000064">
    <property type="entry name" value="NLP_P60_dom"/>
</dbReference>
<dbReference type="GO" id="GO:0008234">
    <property type="term" value="F:cysteine-type peptidase activity"/>
    <property type="evidence" value="ECO:0007669"/>
    <property type="project" value="UniProtKB-KW"/>
</dbReference>
<dbReference type="PROSITE" id="PS51170">
    <property type="entry name" value="CW"/>
    <property type="match status" value="1"/>
</dbReference>
<evidence type="ECO:0000256" key="3">
    <source>
        <dbReference type="ARBA" id="ARBA00022737"/>
    </source>
</evidence>
<dbReference type="Pfam" id="PF19127">
    <property type="entry name" value="Choline_bind_3"/>
    <property type="match status" value="1"/>
</dbReference>
<accession>A0A2N9KFP5</accession>
<reference evidence="10 11" key="2">
    <citation type="submission" date="2018-02" db="EMBL/GenBank/DDBJ databases">
        <authorList>
            <person name="Cohen D.B."/>
            <person name="Kent A.D."/>
        </authorList>
    </citation>
    <scope>NUCLEOTIDE SEQUENCE [LARGE SCALE GENOMIC DNA]</scope>
    <source>
        <strain evidence="10 11">CECT 9216</strain>
    </source>
</reference>
<dbReference type="SUPFAM" id="SSF69360">
    <property type="entry name" value="Cell wall binding repeat"/>
    <property type="match status" value="1"/>
</dbReference>
<dbReference type="Proteomes" id="UP000239237">
    <property type="component" value="Unassembled WGS sequence"/>
</dbReference>
<feature type="transmembrane region" description="Helical" evidence="7">
    <location>
        <begin position="21"/>
        <end position="42"/>
    </location>
</feature>
<dbReference type="InterPro" id="IPR038765">
    <property type="entry name" value="Papain-like_cys_pep_sf"/>
</dbReference>
<evidence type="ECO:0000256" key="7">
    <source>
        <dbReference type="SAM" id="Phobius"/>
    </source>
</evidence>
<evidence type="ECO:0000313" key="11">
    <source>
        <dbReference type="Proteomes" id="UP000237923"/>
    </source>
</evidence>
<keyword evidence="7" id="KW-1133">Transmembrane helix</keyword>
<keyword evidence="12" id="KW-1185">Reference proteome</keyword>
<dbReference type="EMBL" id="OKQU01000003">
    <property type="protein sequence ID" value="SPE09534.1"/>
    <property type="molecule type" value="Genomic_DNA"/>
</dbReference>
<protein>
    <submittedName>
        <fullName evidence="10">Peptidoglycan DL-endopeptidase CwlO</fullName>
        <ecNumber evidence="10">3.4.-.-</ecNumber>
    </submittedName>
</protein>
<keyword evidence="2" id="KW-0645">Protease</keyword>
<reference evidence="9 12" key="1">
    <citation type="submission" date="2018-02" db="EMBL/GenBank/DDBJ databases">
        <authorList>
            <person name="Rodrigo-Torres L."/>
            <person name="Arahal R. D."/>
            <person name="Lucena T."/>
        </authorList>
    </citation>
    <scope>NUCLEOTIDE SEQUENCE [LARGE SCALE GENOMIC DNA]</scope>
    <source>
        <strain evidence="9 12">CECT 8486</strain>
    </source>
</reference>
<dbReference type="PANTHER" id="PTHR47053">
    <property type="entry name" value="MUREIN DD-ENDOPEPTIDASE MEPH-RELATED"/>
    <property type="match status" value="1"/>
</dbReference>
<evidence type="ECO:0000256" key="2">
    <source>
        <dbReference type="ARBA" id="ARBA00022670"/>
    </source>
</evidence>
<gene>
    <name evidence="10" type="primary">cwlO</name>
    <name evidence="9" type="ORF">LES8486_01557</name>
    <name evidence="10" type="ORF">LES9216_01704</name>
</gene>
<comment type="similarity">
    <text evidence="1">Belongs to the peptidase C40 family.</text>
</comment>
<keyword evidence="5" id="KW-0788">Thiol protease</keyword>
<evidence type="ECO:0000256" key="5">
    <source>
        <dbReference type="ARBA" id="ARBA00022807"/>
    </source>
</evidence>
<evidence type="ECO:0000256" key="6">
    <source>
        <dbReference type="PROSITE-ProRule" id="PRU00591"/>
    </source>
</evidence>
<organism evidence="10 11">
    <name type="scientific">Leuconostoc suionicum</name>
    <dbReference type="NCBI Taxonomy" id="1511761"/>
    <lineage>
        <taxon>Bacteria</taxon>
        <taxon>Bacillati</taxon>
        <taxon>Bacillota</taxon>
        <taxon>Bacilli</taxon>
        <taxon>Lactobacillales</taxon>
        <taxon>Lactobacillaceae</taxon>
        <taxon>Leuconostoc</taxon>
    </lineage>
</organism>
<dbReference type="SUPFAM" id="SSF54001">
    <property type="entry name" value="Cysteine proteinases"/>
    <property type="match status" value="1"/>
</dbReference>
<name>A0A2N9KFP5_9LACO</name>
<dbReference type="InterPro" id="IPR018337">
    <property type="entry name" value="Cell_wall/Cho-bd_repeat"/>
</dbReference>
<dbReference type="Gene3D" id="2.10.270.10">
    <property type="entry name" value="Cholin Binding"/>
    <property type="match status" value="1"/>
</dbReference>
<dbReference type="RefSeq" id="WP_072614207.1">
    <property type="nucleotide sequence ID" value="NZ_AP017935.1"/>
</dbReference>
<evidence type="ECO:0000313" key="12">
    <source>
        <dbReference type="Proteomes" id="UP000239237"/>
    </source>
</evidence>
<keyword evidence="4 10" id="KW-0378">Hydrolase</keyword>
<keyword evidence="7" id="KW-0472">Membrane</keyword>
<dbReference type="KEGG" id="lsu:A6B45_08550"/>
<dbReference type="InterPro" id="IPR051202">
    <property type="entry name" value="Peptidase_C40"/>
</dbReference>
<feature type="repeat" description="Cell wall-binding" evidence="6">
    <location>
        <begin position="123"/>
        <end position="142"/>
    </location>
</feature>
<evidence type="ECO:0000256" key="1">
    <source>
        <dbReference type="ARBA" id="ARBA00007074"/>
    </source>
</evidence>
<dbReference type="GO" id="GO:0006508">
    <property type="term" value="P:proteolysis"/>
    <property type="evidence" value="ECO:0007669"/>
    <property type="project" value="UniProtKB-KW"/>
</dbReference>
<dbReference type="EMBL" id="OKQR01000003">
    <property type="protein sequence ID" value="SPD94107.1"/>
    <property type="molecule type" value="Genomic_DNA"/>
</dbReference>
<evidence type="ECO:0000259" key="8">
    <source>
        <dbReference type="PROSITE" id="PS51935"/>
    </source>
</evidence>
<evidence type="ECO:0000256" key="4">
    <source>
        <dbReference type="ARBA" id="ARBA00022801"/>
    </source>
</evidence>
<dbReference type="Gene3D" id="3.90.1720.10">
    <property type="entry name" value="endopeptidase domain like (from Nostoc punctiforme)"/>
    <property type="match status" value="1"/>
</dbReference>
<dbReference type="AlphaFoldDB" id="A0A2N9KFP5"/>
<dbReference type="EC" id="3.4.-.-" evidence="10"/>
<evidence type="ECO:0000313" key="10">
    <source>
        <dbReference type="EMBL" id="SPE09534.1"/>
    </source>
</evidence>
<feature type="domain" description="NlpC/P60" evidence="8">
    <location>
        <begin position="159"/>
        <end position="302"/>
    </location>
</feature>
<evidence type="ECO:0000313" key="9">
    <source>
        <dbReference type="EMBL" id="SPD94107.1"/>
    </source>
</evidence>
<proteinExistence type="inferred from homology"/>
<dbReference type="PANTHER" id="PTHR47053:SF1">
    <property type="entry name" value="MUREIN DD-ENDOPEPTIDASE MEPH-RELATED"/>
    <property type="match status" value="1"/>
</dbReference>
<dbReference type="GeneID" id="99674844"/>
<sequence>MKSRKKTSRYKSRRRRRHLHWVFITIPIVVGAAGVLITTHIISLPESIQELPTKVLKTTGLKKLTVKSSSQHFTTVSGEKVIMKTTTLGKTYLISETTKKKLTGLQTIGKKEYYFSPENSEMVYGFKKIDGYYYYFDDDGVNDTVKAYKKIASSVKSDNTIIEKVISGGMTLVGKSPYAYGGGRTDSSIAKNEFDCSSFIAWFYRKAGLPLVVQSAASTTLLAQTGTEVAWSDMQRGDILVTPSTYTEDRLHTAIYLGNGFILHDSSPTNGVAVSRLNELVNYKTSKTLTWADLLKPGTVRREVTE</sequence>
<keyword evidence="7" id="KW-0812">Transmembrane</keyword>
<dbReference type="Pfam" id="PF00877">
    <property type="entry name" value="NLPC_P60"/>
    <property type="match status" value="1"/>
</dbReference>
<dbReference type="Proteomes" id="UP000237923">
    <property type="component" value="Unassembled WGS sequence"/>
</dbReference>
<dbReference type="PROSITE" id="PS51935">
    <property type="entry name" value="NLPC_P60"/>
    <property type="match status" value="1"/>
</dbReference>
<keyword evidence="3" id="KW-0677">Repeat</keyword>